<name>A0A3M4L3E5_PSEA0</name>
<evidence type="ECO:0000313" key="2">
    <source>
        <dbReference type="Proteomes" id="UP000279553"/>
    </source>
</evidence>
<accession>A0A3M4L3E5</accession>
<gene>
    <name evidence="1" type="ORF">ALQ05_200156</name>
</gene>
<sequence length="265" mass="30129">MNDLSLKSIDAHCAAIVQLFIHGMESDYDEEWLEGISMLGIASGVDSVNYSRERFDITLGYCESADDFSEHQEILESKLVTSLCRFNFIWSAVESIIDVAIPRRLTANPPGKINNACYFLKHNATFKFGFSSYIVCLDKLKSLIFHESHYGEYIGGGHFGEHVSLAGQGIYMAYKLRNRLAHGSLGFPITKQKDETHVDNEIVELCSRLVLYSIQIMIIACHRDSIPKVIWDGEDVDLELAYTHVQYEGWLKMLEDVMQLELVFN</sequence>
<evidence type="ECO:0000313" key="1">
    <source>
        <dbReference type="EMBL" id="RMQ35844.1"/>
    </source>
</evidence>
<dbReference type="RefSeq" id="WP_135187578.1">
    <property type="nucleotide sequence ID" value="NZ_RBRD01000175.1"/>
</dbReference>
<dbReference type="AlphaFoldDB" id="A0A3M4L3E5"/>
<dbReference type="Proteomes" id="UP000279553">
    <property type="component" value="Unassembled WGS sequence"/>
</dbReference>
<dbReference type="EMBL" id="RBRD01000175">
    <property type="protein sequence ID" value="RMQ35844.1"/>
    <property type="molecule type" value="Genomic_DNA"/>
</dbReference>
<proteinExistence type="predicted"/>
<reference evidence="1 2" key="1">
    <citation type="submission" date="2018-08" db="EMBL/GenBank/DDBJ databases">
        <title>Recombination of ecologically and evolutionarily significant loci maintains genetic cohesion in the Pseudomonas syringae species complex.</title>
        <authorList>
            <person name="Dillon M."/>
            <person name="Thakur S."/>
            <person name="Almeida R.N.D."/>
            <person name="Weir B.S."/>
            <person name="Guttman D.S."/>
        </authorList>
    </citation>
    <scope>NUCLEOTIDE SEQUENCE [LARGE SCALE GENOMIC DNA]</scope>
    <source>
        <strain evidence="1 2">ICMP 535</strain>
    </source>
</reference>
<comment type="caution">
    <text evidence="1">The sequence shown here is derived from an EMBL/GenBank/DDBJ whole genome shotgun (WGS) entry which is preliminary data.</text>
</comment>
<protein>
    <submittedName>
        <fullName evidence="1">Uncharacterized protein</fullName>
    </submittedName>
</protein>
<organism evidence="1 2">
    <name type="scientific">Pseudomonas amygdali pv. mori</name>
    <dbReference type="NCBI Taxonomy" id="34065"/>
    <lineage>
        <taxon>Bacteria</taxon>
        <taxon>Pseudomonadati</taxon>
        <taxon>Pseudomonadota</taxon>
        <taxon>Gammaproteobacteria</taxon>
        <taxon>Pseudomonadales</taxon>
        <taxon>Pseudomonadaceae</taxon>
        <taxon>Pseudomonas</taxon>
        <taxon>Pseudomonas amygdali</taxon>
    </lineage>
</organism>